<evidence type="ECO:0000313" key="3">
    <source>
        <dbReference type="Proteomes" id="UP001057702"/>
    </source>
</evidence>
<dbReference type="RefSeq" id="WP_255923834.1">
    <property type="nucleotide sequence ID" value="NZ_JANFNG010000041.1"/>
</dbReference>
<organism evidence="2 3">
    <name type="scientific">Streptomyces humicola</name>
    <dbReference type="NCBI Taxonomy" id="2953240"/>
    <lineage>
        <taxon>Bacteria</taxon>
        <taxon>Bacillati</taxon>
        <taxon>Actinomycetota</taxon>
        <taxon>Actinomycetes</taxon>
        <taxon>Kitasatosporales</taxon>
        <taxon>Streptomycetaceae</taxon>
        <taxon>Streptomyces</taxon>
    </lineage>
</organism>
<comment type="caution">
    <text evidence="2">The sequence shown here is derived from an EMBL/GenBank/DDBJ whole genome shotgun (WGS) entry which is preliminary data.</text>
</comment>
<sequence length="183" mass="17116">MSASMPGAPGKSSRRYAAVGAAIVAMAGAALAFGAPPAMADTVSVNYTCTGTGAPSGVTTSQITVTAPATAAVGSTVDLQVSLSTAQTAPIALPANGVQGQVVINLGGASSGSVTATGLTDPSGIAAGSPVVLTGGTASVQLSNAGSVTFTPGNTTVTVSEFGATVNCAVSGTAPVAATTQVS</sequence>
<feature type="chain" id="PRO_5045840190" evidence="1">
    <location>
        <begin position="41"/>
        <end position="183"/>
    </location>
</feature>
<dbReference type="Proteomes" id="UP001057702">
    <property type="component" value="Unassembled WGS sequence"/>
</dbReference>
<dbReference type="EMBL" id="JANFNG010000041">
    <property type="protein sequence ID" value="MCQ4084755.1"/>
    <property type="molecule type" value="Genomic_DNA"/>
</dbReference>
<evidence type="ECO:0000313" key="2">
    <source>
        <dbReference type="EMBL" id="MCQ4084755.1"/>
    </source>
</evidence>
<protein>
    <submittedName>
        <fullName evidence="2">Uncharacterized protein</fullName>
    </submittedName>
</protein>
<evidence type="ECO:0000256" key="1">
    <source>
        <dbReference type="SAM" id="SignalP"/>
    </source>
</evidence>
<keyword evidence="3" id="KW-1185">Reference proteome</keyword>
<keyword evidence="1" id="KW-0732">Signal</keyword>
<proteinExistence type="predicted"/>
<gene>
    <name evidence="2" type="ORF">NGB36_30330</name>
</gene>
<name>A0ABT1Q7H5_9ACTN</name>
<dbReference type="PROSITE" id="PS51318">
    <property type="entry name" value="TAT"/>
    <property type="match status" value="1"/>
</dbReference>
<accession>A0ABT1Q7H5</accession>
<feature type="signal peptide" evidence="1">
    <location>
        <begin position="1"/>
        <end position="40"/>
    </location>
</feature>
<dbReference type="InterPro" id="IPR006311">
    <property type="entry name" value="TAT_signal"/>
</dbReference>
<reference evidence="2" key="1">
    <citation type="submission" date="2022-06" db="EMBL/GenBank/DDBJ databases">
        <title>Draft genome sequence of Streptomyces sp. RB6PN25 isolated from peat swamp forest in Thailand.</title>
        <authorList>
            <person name="Duangmal K."/>
            <person name="Klaysubun C."/>
        </authorList>
    </citation>
    <scope>NUCLEOTIDE SEQUENCE</scope>
    <source>
        <strain evidence="2">RB6PN25</strain>
    </source>
</reference>